<dbReference type="Pfam" id="PF14367">
    <property type="entry name" value="DUF4411"/>
    <property type="match status" value="1"/>
</dbReference>
<comment type="caution">
    <text evidence="1">The sequence shown here is derived from an EMBL/GenBank/DDBJ whole genome shotgun (WGS) entry which is preliminary data.</text>
</comment>
<evidence type="ECO:0000313" key="1">
    <source>
        <dbReference type="EMBL" id="ERH58557.1"/>
    </source>
</evidence>
<sequence length="165" mass="18651">MKYLLDSNTLIEAKNRYYAMTVCPGYWAWILQQHQALEIASIVPVRDELARGNDDLTQWVKNNTHLFEDASDEPTQTAFGQIVAKISQQVPVMKVGAFDEFLEGADPWLIAKAMSTGAAVVTHEVYNPDIKRKFTIPNVCSLFGVPYMNTFELLGKLDARFVLHQ</sequence>
<organism evidence="1 2">
    <name type="scientific">Pseudomonas simiae</name>
    <dbReference type="NCBI Taxonomy" id="321846"/>
    <lineage>
        <taxon>Bacteria</taxon>
        <taxon>Pseudomonadati</taxon>
        <taxon>Pseudomonadota</taxon>
        <taxon>Gammaproteobacteria</taxon>
        <taxon>Pseudomonadales</taxon>
        <taxon>Pseudomonadaceae</taxon>
        <taxon>Pseudomonas</taxon>
    </lineage>
</organism>
<dbReference type="EMBL" id="AVQG01000012">
    <property type="protein sequence ID" value="ERH58557.1"/>
    <property type="molecule type" value="Genomic_DNA"/>
</dbReference>
<evidence type="ECO:0008006" key="3">
    <source>
        <dbReference type="Google" id="ProtNLM"/>
    </source>
</evidence>
<proteinExistence type="predicted"/>
<dbReference type="InterPro" id="IPR016541">
    <property type="entry name" value="UCP008505"/>
</dbReference>
<dbReference type="RefSeq" id="WP_021491963.1">
    <property type="nucleotide sequence ID" value="NZ_AVQG01000012.1"/>
</dbReference>
<accession>U1UTY0</accession>
<reference evidence="1 2" key="1">
    <citation type="submission" date="2013-08" db="EMBL/GenBank/DDBJ databases">
        <title>Biodegradation of aromatic compounds in biofilm forming Pseudomonas isolated from sewage sludge.</title>
        <authorList>
            <person name="Qureshi A."/>
            <person name="Ghosh S."/>
            <person name="Khardenavis A.A."/>
            <person name="Kapley A."/>
            <person name="Purohit H.J."/>
        </authorList>
    </citation>
    <scope>NUCLEOTIDE SEQUENCE [LARGE SCALE GENOMIC DNA]</scope>
    <source>
        <strain evidence="1 2">EGD-AQ6</strain>
    </source>
</reference>
<protein>
    <recommendedName>
        <fullName evidence="3">DUF4411 domain-containing protein</fullName>
    </recommendedName>
</protein>
<dbReference type="PATRIC" id="fig|1390371.3.peg.2506"/>
<dbReference type="Proteomes" id="UP000016504">
    <property type="component" value="Unassembled WGS sequence"/>
</dbReference>
<evidence type="ECO:0000313" key="2">
    <source>
        <dbReference type="Proteomes" id="UP000016504"/>
    </source>
</evidence>
<dbReference type="AlphaFoldDB" id="U1UTY0"/>
<name>U1UTY0_9PSED</name>
<dbReference type="PIRSF" id="PIRSF008505">
    <property type="entry name" value="UCP008505"/>
    <property type="match status" value="1"/>
</dbReference>
<gene>
    <name evidence="1" type="ORF">O204_04030</name>
</gene>